<name>A0ABN3SNC7_9ACTN</name>
<sequence length="112" mass="12166">MRRGGGDGGGVHSPIVPKRIPKPKKRRGNFGTTFGTVVPGKTRFPIVHVGTSRKRRAQVLRWLVDALGEEGSRYLAQDAGDRALDVRQRAEALDANCGDPWPAPPTTTPRSL</sequence>
<protein>
    <submittedName>
        <fullName evidence="2">Uncharacterized protein</fullName>
    </submittedName>
</protein>
<proteinExistence type="predicted"/>
<organism evidence="2 3">
    <name type="scientific">Nonomuraea recticatena</name>
    <dbReference type="NCBI Taxonomy" id="46178"/>
    <lineage>
        <taxon>Bacteria</taxon>
        <taxon>Bacillati</taxon>
        <taxon>Actinomycetota</taxon>
        <taxon>Actinomycetes</taxon>
        <taxon>Streptosporangiales</taxon>
        <taxon>Streptosporangiaceae</taxon>
        <taxon>Nonomuraea</taxon>
    </lineage>
</organism>
<evidence type="ECO:0000313" key="3">
    <source>
        <dbReference type="Proteomes" id="UP001501666"/>
    </source>
</evidence>
<evidence type="ECO:0000256" key="1">
    <source>
        <dbReference type="SAM" id="MobiDB-lite"/>
    </source>
</evidence>
<accession>A0ABN3SNC7</accession>
<reference evidence="2 3" key="1">
    <citation type="journal article" date="2019" name="Int. J. Syst. Evol. Microbiol.">
        <title>The Global Catalogue of Microorganisms (GCM) 10K type strain sequencing project: providing services to taxonomists for standard genome sequencing and annotation.</title>
        <authorList>
            <consortium name="The Broad Institute Genomics Platform"/>
            <consortium name="The Broad Institute Genome Sequencing Center for Infectious Disease"/>
            <person name="Wu L."/>
            <person name="Ma J."/>
        </authorList>
    </citation>
    <scope>NUCLEOTIDE SEQUENCE [LARGE SCALE GENOMIC DNA]</scope>
    <source>
        <strain evidence="2 3">JCM 6835</strain>
    </source>
</reference>
<gene>
    <name evidence="2" type="ORF">GCM10010412_066600</name>
</gene>
<keyword evidence="3" id="KW-1185">Reference proteome</keyword>
<comment type="caution">
    <text evidence="2">The sequence shown here is derived from an EMBL/GenBank/DDBJ whole genome shotgun (WGS) entry which is preliminary data.</text>
</comment>
<dbReference type="Proteomes" id="UP001501666">
    <property type="component" value="Unassembled WGS sequence"/>
</dbReference>
<feature type="region of interest" description="Disordered" evidence="1">
    <location>
        <begin position="1"/>
        <end position="34"/>
    </location>
</feature>
<feature type="compositionally biased region" description="Basic residues" evidence="1">
    <location>
        <begin position="19"/>
        <end position="28"/>
    </location>
</feature>
<dbReference type="EMBL" id="BAAATE010000022">
    <property type="protein sequence ID" value="GAA2681703.1"/>
    <property type="molecule type" value="Genomic_DNA"/>
</dbReference>
<evidence type="ECO:0000313" key="2">
    <source>
        <dbReference type="EMBL" id="GAA2681703.1"/>
    </source>
</evidence>
<feature type="compositionally biased region" description="Gly residues" evidence="1">
    <location>
        <begin position="1"/>
        <end position="11"/>
    </location>
</feature>